<dbReference type="GO" id="GO:0003827">
    <property type="term" value="F:alpha-1,3-mannosylglycoprotein 2-beta-N-acetylglucosaminyltransferase activity"/>
    <property type="evidence" value="ECO:0007669"/>
    <property type="project" value="UniProtKB-UniRule"/>
</dbReference>
<comment type="similarity">
    <text evidence="3 13">Belongs to the glycosyltransferase 13 family.</text>
</comment>
<keyword evidence="9" id="KW-1133">Transmembrane helix</keyword>
<reference evidence="14 15" key="1">
    <citation type="journal article" date="2019" name="Commun. Biol.">
        <title>The bagworm genome reveals a unique fibroin gene that provides high tensile strength.</title>
        <authorList>
            <person name="Kono N."/>
            <person name="Nakamura H."/>
            <person name="Ohtoshi R."/>
            <person name="Tomita M."/>
            <person name="Numata K."/>
            <person name="Arakawa K."/>
        </authorList>
    </citation>
    <scope>NUCLEOTIDE SEQUENCE [LARGE SCALE GENOMIC DNA]</scope>
</reference>
<evidence type="ECO:0000256" key="3">
    <source>
        <dbReference type="ARBA" id="ARBA00006492"/>
    </source>
</evidence>
<dbReference type="Pfam" id="PF03071">
    <property type="entry name" value="GNT-I"/>
    <property type="match status" value="1"/>
</dbReference>
<keyword evidence="8 13" id="KW-0735">Signal-anchor</keyword>
<accession>A0A4C1VEI3</accession>
<comment type="catalytic activity">
    <reaction evidence="13">
        <text>N(4)-(alpha-D-Man-(1-&gt;3)-[alpha-D-Man-(1-&gt;3)-[alpha-D-Man-(1-&gt;6)]-alpha-D-Man-(1-&gt;6)]-beta-D-Man-(1-&gt;4)-beta-D-GlcNAc-(1-&gt;4)-beta-D-GlcNAc)-L-asparaginyl-[protein] (N-glucan mannose isomer 5A1,2) + UDP-N-acetyl-alpha-D-glucosamine = N(4)-{beta-D-GlcNAc-(1-&gt;2)-alpha-D-Man-(1-&gt;3)-[alpha-D-Man-(1-&gt;3)-[alpha-D-Man-(1-&gt;6)]-alpha-D-Man-(1-&gt;6)]-beta-D-Man-(1-&gt;4)-beta-D-GlcNAc-(1-&gt;4)-beta-D-GlcNAc}-L-asparaginyl-[protein] + UDP + H(+)</text>
        <dbReference type="Rhea" id="RHEA:11456"/>
        <dbReference type="Rhea" id="RHEA-COMP:14367"/>
        <dbReference type="Rhea" id="RHEA-COMP:14368"/>
        <dbReference type="ChEBI" id="CHEBI:15378"/>
        <dbReference type="ChEBI" id="CHEBI:57705"/>
        <dbReference type="ChEBI" id="CHEBI:58223"/>
        <dbReference type="ChEBI" id="CHEBI:59087"/>
        <dbReference type="ChEBI" id="CHEBI:60625"/>
        <dbReference type="EC" id="2.4.1.101"/>
    </reaction>
</comment>
<evidence type="ECO:0000256" key="9">
    <source>
        <dbReference type="ARBA" id="ARBA00022989"/>
    </source>
</evidence>
<keyword evidence="6" id="KW-0812">Transmembrane</keyword>
<dbReference type="EMBL" id="BGZK01000331">
    <property type="protein sequence ID" value="GBP37236.1"/>
    <property type="molecule type" value="Genomic_DNA"/>
</dbReference>
<comment type="function">
    <text evidence="13">Initiates complex N-linked carbohydrate formation. Essential for the conversion of high-mannose to hybrid and complex N-glycans.</text>
</comment>
<evidence type="ECO:0000256" key="4">
    <source>
        <dbReference type="ARBA" id="ARBA00022676"/>
    </source>
</evidence>
<dbReference type="AlphaFoldDB" id="A0A4C1VEI3"/>
<sequence length="230" mass="25890">MNSPFLKSVKLRQIGRPIMDCGHNETYRVISAYTKTDPTITVVRQPDLGEIELPKAKAKFRGYYNIARHYKFALHHTLVARGHEAVIIVEGEIGPTSPCLGEHTKTSVLDTVTAKVRRSLAAHGLHKHLRSPSPQFEKESYGGHAPALGRRGPDTFIYAYICTTIYQRVASVCAYGPLISSYYHNFKYRDESGPIEVMVDTPASDDIKDAISHFMFTRAKLRTKASLYKY</sequence>
<keyword evidence="4 13" id="KW-0328">Glycosyltransferase</keyword>
<dbReference type="InterPro" id="IPR004139">
    <property type="entry name" value="Glyco_trans_13"/>
</dbReference>
<dbReference type="STRING" id="151549.A0A4C1VEI3"/>
<evidence type="ECO:0000256" key="6">
    <source>
        <dbReference type="ARBA" id="ARBA00022692"/>
    </source>
</evidence>
<evidence type="ECO:0000256" key="12">
    <source>
        <dbReference type="ARBA" id="ARBA00023211"/>
    </source>
</evidence>
<keyword evidence="11" id="KW-0472">Membrane</keyword>
<dbReference type="InterPro" id="IPR029044">
    <property type="entry name" value="Nucleotide-diphossugar_trans"/>
</dbReference>
<gene>
    <name evidence="14" type="primary">MGAT1</name>
    <name evidence="14" type="ORF">EVAR_35669_1</name>
</gene>
<name>A0A4C1VEI3_EUMVA</name>
<evidence type="ECO:0000256" key="13">
    <source>
        <dbReference type="RuleBase" id="RU368119"/>
    </source>
</evidence>
<dbReference type="OrthoDB" id="440755at2759"/>
<dbReference type="EC" id="2.4.1.101" evidence="13"/>
<dbReference type="Gene3D" id="3.90.550.10">
    <property type="entry name" value="Spore Coat Polysaccharide Biosynthesis Protein SpsA, Chain A"/>
    <property type="match status" value="1"/>
</dbReference>
<evidence type="ECO:0000256" key="8">
    <source>
        <dbReference type="ARBA" id="ARBA00022968"/>
    </source>
</evidence>
<comment type="caution">
    <text evidence="14">The sequence shown here is derived from an EMBL/GenBank/DDBJ whole genome shotgun (WGS) entry which is preliminary data.</text>
</comment>
<evidence type="ECO:0000313" key="15">
    <source>
        <dbReference type="Proteomes" id="UP000299102"/>
    </source>
</evidence>
<keyword evidence="5 14" id="KW-0808">Transferase</keyword>
<comment type="subcellular location">
    <subcellularLocation>
        <location evidence="1 13">Golgi apparatus membrane</location>
        <topology evidence="1 13">Single-pass type II membrane protein</topology>
    </subcellularLocation>
</comment>
<evidence type="ECO:0000256" key="11">
    <source>
        <dbReference type="ARBA" id="ARBA00023136"/>
    </source>
</evidence>
<proteinExistence type="inferred from homology"/>
<evidence type="ECO:0000256" key="5">
    <source>
        <dbReference type="ARBA" id="ARBA00022679"/>
    </source>
</evidence>
<evidence type="ECO:0000256" key="2">
    <source>
        <dbReference type="ARBA" id="ARBA00004922"/>
    </source>
</evidence>
<comment type="cofactor">
    <cofactor evidence="13">
        <name>Mn(2+)</name>
        <dbReference type="ChEBI" id="CHEBI:29035"/>
    </cofactor>
    <text evidence="13">The cofactor is mostly bound to the substrate.</text>
</comment>
<evidence type="ECO:0000313" key="14">
    <source>
        <dbReference type="EMBL" id="GBP37236.1"/>
    </source>
</evidence>
<organism evidence="14 15">
    <name type="scientific">Eumeta variegata</name>
    <name type="common">Bagworm moth</name>
    <name type="synonym">Eumeta japonica</name>
    <dbReference type="NCBI Taxonomy" id="151549"/>
    <lineage>
        <taxon>Eukaryota</taxon>
        <taxon>Metazoa</taxon>
        <taxon>Ecdysozoa</taxon>
        <taxon>Arthropoda</taxon>
        <taxon>Hexapoda</taxon>
        <taxon>Insecta</taxon>
        <taxon>Pterygota</taxon>
        <taxon>Neoptera</taxon>
        <taxon>Endopterygota</taxon>
        <taxon>Lepidoptera</taxon>
        <taxon>Glossata</taxon>
        <taxon>Ditrysia</taxon>
        <taxon>Tineoidea</taxon>
        <taxon>Psychidae</taxon>
        <taxon>Oiketicinae</taxon>
        <taxon>Eumeta</taxon>
    </lineage>
</organism>
<evidence type="ECO:0000256" key="7">
    <source>
        <dbReference type="ARBA" id="ARBA00022723"/>
    </source>
</evidence>
<comment type="pathway">
    <text evidence="2 13">Protein modification; protein glycosylation.</text>
</comment>
<keyword evidence="12 13" id="KW-0464">Manganese</keyword>
<dbReference type="GO" id="GO:0030145">
    <property type="term" value="F:manganese ion binding"/>
    <property type="evidence" value="ECO:0007669"/>
    <property type="project" value="UniProtKB-UniRule"/>
</dbReference>
<evidence type="ECO:0000256" key="10">
    <source>
        <dbReference type="ARBA" id="ARBA00023034"/>
    </source>
</evidence>
<protein>
    <recommendedName>
        <fullName evidence="13">Alpha-1,3-mannosyl-glycoprotein 2-beta-N-acetylglucosaminyltransferase</fullName>
        <shortName evidence="13">GNT-I</shortName>
        <shortName evidence="13">GlcNAc-T I</shortName>
        <ecNumber evidence="13">2.4.1.101</ecNumber>
    </recommendedName>
    <alternativeName>
        <fullName evidence="13">N-glycosyl-oligosaccharide-glycoprotein N-acetylglucosaminyltransferase I</fullName>
    </alternativeName>
</protein>
<keyword evidence="15" id="KW-1185">Reference proteome</keyword>
<keyword evidence="10 13" id="KW-0333">Golgi apparatus</keyword>
<dbReference type="GO" id="GO:0000139">
    <property type="term" value="C:Golgi membrane"/>
    <property type="evidence" value="ECO:0007669"/>
    <property type="project" value="UniProtKB-SubCell"/>
</dbReference>
<dbReference type="UniPathway" id="UPA00378"/>
<dbReference type="Proteomes" id="UP000299102">
    <property type="component" value="Unassembled WGS sequence"/>
</dbReference>
<keyword evidence="7 13" id="KW-0479">Metal-binding</keyword>
<evidence type="ECO:0000256" key="1">
    <source>
        <dbReference type="ARBA" id="ARBA00004323"/>
    </source>
</evidence>